<protein>
    <recommendedName>
        <fullName evidence="3">DNA-binding protein</fullName>
    </recommendedName>
</protein>
<comment type="caution">
    <text evidence="1">The sequence shown here is derived from an EMBL/GenBank/DDBJ whole genome shotgun (WGS) entry which is preliminary data.</text>
</comment>
<dbReference type="RefSeq" id="WP_111217518.1">
    <property type="nucleotide sequence ID" value="NZ_POTY01000207.1"/>
</dbReference>
<dbReference type="Proteomes" id="UP000248924">
    <property type="component" value="Unassembled WGS sequence"/>
</dbReference>
<keyword evidence="2" id="KW-1185">Reference proteome</keyword>
<sequence length="99" mass="11132">MSIEIPDRPLTLPEVAQVTGLSLRLIERGCRKGAIEHTPKGEGTERVHRIMYPHQVRLLLESRQVGVTKPVEQPPADPIQEAIEATRAMVARQNRRHVA</sequence>
<evidence type="ECO:0000313" key="2">
    <source>
        <dbReference type="Proteomes" id="UP000248924"/>
    </source>
</evidence>
<gene>
    <name evidence="1" type="ORF">C1I95_25815</name>
</gene>
<evidence type="ECO:0008006" key="3">
    <source>
        <dbReference type="Google" id="ProtNLM"/>
    </source>
</evidence>
<dbReference type="EMBL" id="POTY01000207">
    <property type="protein sequence ID" value="PZG12468.1"/>
    <property type="molecule type" value="Genomic_DNA"/>
</dbReference>
<organism evidence="1 2">
    <name type="scientific">Micromonospora craterilacus</name>
    <dbReference type="NCBI Taxonomy" id="1655439"/>
    <lineage>
        <taxon>Bacteria</taxon>
        <taxon>Bacillati</taxon>
        <taxon>Actinomycetota</taxon>
        <taxon>Actinomycetes</taxon>
        <taxon>Micromonosporales</taxon>
        <taxon>Micromonosporaceae</taxon>
        <taxon>Micromonospora</taxon>
    </lineage>
</organism>
<reference evidence="1 2" key="1">
    <citation type="submission" date="2018-01" db="EMBL/GenBank/DDBJ databases">
        <title>Draft genome sequence of Jishengella sp. NA12.</title>
        <authorList>
            <person name="Sahin N."/>
            <person name="Ay H."/>
            <person name="Saygin H."/>
        </authorList>
    </citation>
    <scope>NUCLEOTIDE SEQUENCE [LARGE SCALE GENOMIC DNA]</scope>
    <source>
        <strain evidence="1 2">NA12</strain>
    </source>
</reference>
<dbReference type="AlphaFoldDB" id="A0A2W2EJN0"/>
<proteinExistence type="predicted"/>
<evidence type="ECO:0000313" key="1">
    <source>
        <dbReference type="EMBL" id="PZG12468.1"/>
    </source>
</evidence>
<accession>A0A2W2EJN0</accession>
<name>A0A2W2EJN0_9ACTN</name>